<feature type="signal peptide" evidence="1">
    <location>
        <begin position="1"/>
        <end position="34"/>
    </location>
</feature>
<organism evidence="3 4">
    <name type="scientific">Aphanomyces stellatus</name>
    <dbReference type="NCBI Taxonomy" id="120398"/>
    <lineage>
        <taxon>Eukaryota</taxon>
        <taxon>Sar</taxon>
        <taxon>Stramenopiles</taxon>
        <taxon>Oomycota</taxon>
        <taxon>Saprolegniomycetes</taxon>
        <taxon>Saprolegniales</taxon>
        <taxon>Verrucalvaceae</taxon>
        <taxon>Aphanomyces</taxon>
    </lineage>
</organism>
<dbReference type="EMBL" id="CAADRA010005519">
    <property type="protein sequence ID" value="VFT90798.1"/>
    <property type="molecule type" value="Genomic_DNA"/>
</dbReference>
<evidence type="ECO:0000313" key="4">
    <source>
        <dbReference type="Proteomes" id="UP000332933"/>
    </source>
</evidence>
<gene>
    <name evidence="3" type="primary">Aste57867_13968</name>
    <name evidence="2" type="ORF">As57867_013917</name>
    <name evidence="3" type="ORF">ASTE57867_13968</name>
</gene>
<proteinExistence type="predicted"/>
<accession>A0A485L152</accession>
<dbReference type="Proteomes" id="UP000332933">
    <property type="component" value="Unassembled WGS sequence"/>
</dbReference>
<protein>
    <submittedName>
        <fullName evidence="3">Aste57867_13968 protein</fullName>
    </submittedName>
</protein>
<evidence type="ECO:0000313" key="3">
    <source>
        <dbReference type="EMBL" id="VFT90798.1"/>
    </source>
</evidence>
<evidence type="ECO:0000256" key="1">
    <source>
        <dbReference type="SAM" id="SignalP"/>
    </source>
</evidence>
<dbReference type="OrthoDB" id="63311at2759"/>
<evidence type="ECO:0000313" key="2">
    <source>
        <dbReference type="EMBL" id="KAF0695204.1"/>
    </source>
</evidence>
<dbReference type="AlphaFoldDB" id="A0A485L152"/>
<keyword evidence="4" id="KW-1185">Reference proteome</keyword>
<dbReference type="EMBL" id="VJMH01005498">
    <property type="protein sequence ID" value="KAF0695204.1"/>
    <property type="molecule type" value="Genomic_DNA"/>
</dbReference>
<sequence>MVPPPPLRMMRSLWLAMYICLLGVITGPHPVVHAASPAQVVQYSFDKARAGGVVGSVNVVYDTPQSPTVSITADIDMRALNMTQVAALHPACEPHIQEYKWYLVVNDVGVVPLVGFLDMCDLLGQQDVVHLTTSVAAPSTDDSVVCNVSTTRTLNLSGQLGRLIVQDDGRISQSWANVPFPAFAQVTPRWSIVLHAVCGDASPPVVCARVDFELKATNSHSHPHVHRKEAHSIVGVAAFVLASSLLLFLS</sequence>
<name>A0A485L152_9STRA</name>
<keyword evidence="1" id="KW-0732">Signal</keyword>
<reference evidence="2" key="2">
    <citation type="submission" date="2019-06" db="EMBL/GenBank/DDBJ databases">
        <title>Genomics analysis of Aphanomyces spp. identifies a new class of oomycete effector associated with host adaptation.</title>
        <authorList>
            <person name="Gaulin E."/>
        </authorList>
    </citation>
    <scope>NUCLEOTIDE SEQUENCE</scope>
    <source>
        <strain evidence="2">CBS 578.67</strain>
    </source>
</reference>
<reference evidence="3 4" key="1">
    <citation type="submission" date="2019-03" db="EMBL/GenBank/DDBJ databases">
        <authorList>
            <person name="Gaulin E."/>
            <person name="Dumas B."/>
        </authorList>
    </citation>
    <scope>NUCLEOTIDE SEQUENCE [LARGE SCALE GENOMIC DNA]</scope>
    <source>
        <strain evidence="3">CBS 568.67</strain>
    </source>
</reference>
<feature type="chain" id="PRO_5036116285" evidence="1">
    <location>
        <begin position="35"/>
        <end position="250"/>
    </location>
</feature>